<sequence length="70" mass="7475">MTLAATGGACVMLFLCGIAACLLFYTIGIKRAAALRKSEISEIKTEATLPNQTIDNVIKRNKPLPPTPVD</sequence>
<reference evidence="2" key="1">
    <citation type="submission" date="2021-06" db="EMBL/GenBank/DDBJ databases">
        <authorList>
            <person name="Hodson N. C."/>
            <person name="Mongue J. A."/>
            <person name="Jaron S. K."/>
        </authorList>
    </citation>
    <scope>NUCLEOTIDE SEQUENCE</scope>
</reference>
<proteinExistence type="predicted"/>
<dbReference type="EMBL" id="CAJVCH010052404">
    <property type="protein sequence ID" value="CAG7718303.1"/>
    <property type="molecule type" value="Genomic_DNA"/>
</dbReference>
<evidence type="ECO:0000313" key="2">
    <source>
        <dbReference type="EMBL" id="CAG7718303.1"/>
    </source>
</evidence>
<dbReference type="Proteomes" id="UP000708208">
    <property type="component" value="Unassembled WGS sequence"/>
</dbReference>
<keyword evidence="3" id="KW-1185">Reference proteome</keyword>
<organism evidence="2 3">
    <name type="scientific">Allacma fusca</name>
    <dbReference type="NCBI Taxonomy" id="39272"/>
    <lineage>
        <taxon>Eukaryota</taxon>
        <taxon>Metazoa</taxon>
        <taxon>Ecdysozoa</taxon>
        <taxon>Arthropoda</taxon>
        <taxon>Hexapoda</taxon>
        <taxon>Collembola</taxon>
        <taxon>Symphypleona</taxon>
        <taxon>Sminthuridae</taxon>
        <taxon>Allacma</taxon>
    </lineage>
</organism>
<comment type="caution">
    <text evidence="2">The sequence shown here is derived from an EMBL/GenBank/DDBJ whole genome shotgun (WGS) entry which is preliminary data.</text>
</comment>
<keyword evidence="1" id="KW-0812">Transmembrane</keyword>
<gene>
    <name evidence="2" type="ORF">AFUS01_LOCUS7702</name>
</gene>
<name>A0A8J2JDK9_9HEXA</name>
<accession>A0A8J2JDK9</accession>
<evidence type="ECO:0000256" key="1">
    <source>
        <dbReference type="SAM" id="Phobius"/>
    </source>
</evidence>
<protein>
    <submittedName>
        <fullName evidence="2">Uncharacterized protein</fullName>
    </submittedName>
</protein>
<feature type="transmembrane region" description="Helical" evidence="1">
    <location>
        <begin position="6"/>
        <end position="27"/>
    </location>
</feature>
<keyword evidence="1" id="KW-1133">Transmembrane helix</keyword>
<keyword evidence="1" id="KW-0472">Membrane</keyword>
<feature type="non-terminal residue" evidence="2">
    <location>
        <position position="70"/>
    </location>
</feature>
<dbReference type="AlphaFoldDB" id="A0A8J2JDK9"/>
<evidence type="ECO:0000313" key="3">
    <source>
        <dbReference type="Proteomes" id="UP000708208"/>
    </source>
</evidence>